<evidence type="ECO:0000313" key="2">
    <source>
        <dbReference type="EMBL" id="MDC4181710.1"/>
    </source>
</evidence>
<sequence length="77" mass="9156">MLIICLVFWGISFYLYWNRYKKRKVASDSAFGRTIKDEQIKLTWWQKNGGYLLFVLGFFALMFAIAGFTYYVVNFSV</sequence>
<evidence type="ECO:0000313" key="4">
    <source>
        <dbReference type="Proteomes" id="UP001216384"/>
    </source>
</evidence>
<dbReference type="Proteomes" id="UP001220940">
    <property type="component" value="Unassembled WGS sequence"/>
</dbReference>
<dbReference type="AlphaFoldDB" id="A0AAW6HQN9"/>
<dbReference type="Proteomes" id="UP001216384">
    <property type="component" value="Unassembled WGS sequence"/>
</dbReference>
<keyword evidence="1" id="KW-0812">Transmembrane</keyword>
<evidence type="ECO:0000313" key="5">
    <source>
        <dbReference type="Proteomes" id="UP001220940"/>
    </source>
</evidence>
<reference evidence="3 5" key="1">
    <citation type="submission" date="2021-11" db="EMBL/GenBank/DDBJ databases">
        <title>Description of Mycoplasma bradburyaesp. nov.from sea birds: a tribute to a great mycoplasmologist.</title>
        <authorList>
            <person name="Ramirez A.S."/>
            <person name="Poveda C."/>
            <person name="Suarez-Perez A."/>
            <person name="Rosales R.S."/>
            <person name="Dijkman R."/>
            <person name="Feberwee A."/>
            <person name="Spergser J."/>
            <person name="Szostak M.P."/>
            <person name="Ressel L."/>
            <person name="Calabuig P."/>
            <person name="Catania S."/>
            <person name="Gobbo F."/>
            <person name="Timofte D."/>
            <person name="Poveda J.B."/>
        </authorList>
    </citation>
    <scope>NUCLEOTIDE SEQUENCE</scope>
    <source>
        <strain evidence="2 5">T158</strain>
        <strain evidence="3">T264</strain>
    </source>
</reference>
<keyword evidence="1" id="KW-0472">Membrane</keyword>
<name>A0AAW6HQN9_9MOLU</name>
<feature type="transmembrane region" description="Helical" evidence="1">
    <location>
        <begin position="51"/>
        <end position="73"/>
    </location>
</feature>
<comment type="caution">
    <text evidence="3">The sequence shown here is derived from an EMBL/GenBank/DDBJ whole genome shotgun (WGS) entry which is preliminary data.</text>
</comment>
<keyword evidence="5" id="KW-1185">Reference proteome</keyword>
<accession>A0AAW6HQN9</accession>
<evidence type="ECO:0000313" key="3">
    <source>
        <dbReference type="EMBL" id="MDC4183636.1"/>
    </source>
</evidence>
<dbReference type="NCBIfam" id="NF046005">
    <property type="entry name" value="near_gluc_PtsG"/>
    <property type="match status" value="1"/>
</dbReference>
<dbReference type="EMBL" id="JAJHZM010000002">
    <property type="protein sequence ID" value="MDC4181710.1"/>
    <property type="molecule type" value="Genomic_DNA"/>
</dbReference>
<evidence type="ECO:0000256" key="1">
    <source>
        <dbReference type="SAM" id="Phobius"/>
    </source>
</evidence>
<organism evidence="3 4">
    <name type="scientific">Mycoplasma bradburyae</name>
    <dbReference type="NCBI Taxonomy" id="2963128"/>
    <lineage>
        <taxon>Bacteria</taxon>
        <taxon>Bacillati</taxon>
        <taxon>Mycoplasmatota</taxon>
        <taxon>Mollicutes</taxon>
        <taxon>Mycoplasmataceae</taxon>
        <taxon>Mycoplasma</taxon>
    </lineage>
</organism>
<gene>
    <name evidence="2" type="ORF">LNO68_00695</name>
    <name evidence="3" type="ORF">LNO71_03225</name>
</gene>
<keyword evidence="1" id="KW-1133">Transmembrane helix</keyword>
<dbReference type="RefSeq" id="WP_255034780.1">
    <property type="nucleotide sequence ID" value="NZ_CP101414.1"/>
</dbReference>
<proteinExistence type="predicted"/>
<dbReference type="EMBL" id="JAJHZP010000015">
    <property type="protein sequence ID" value="MDC4183636.1"/>
    <property type="molecule type" value="Genomic_DNA"/>
</dbReference>
<protein>
    <submittedName>
        <fullName evidence="3">Uncharacterized protein</fullName>
    </submittedName>
</protein>